<name>A0A0F9PWY0_9ZZZZ</name>
<protein>
    <submittedName>
        <fullName evidence="1">Uncharacterized protein</fullName>
    </submittedName>
</protein>
<comment type="caution">
    <text evidence="1">The sequence shown here is derived from an EMBL/GenBank/DDBJ whole genome shotgun (WGS) entry which is preliminary data.</text>
</comment>
<dbReference type="EMBL" id="LAZR01005716">
    <property type="protein sequence ID" value="KKM97697.1"/>
    <property type="molecule type" value="Genomic_DNA"/>
</dbReference>
<reference evidence="1" key="1">
    <citation type="journal article" date="2015" name="Nature">
        <title>Complex archaea that bridge the gap between prokaryotes and eukaryotes.</title>
        <authorList>
            <person name="Spang A."/>
            <person name="Saw J.H."/>
            <person name="Jorgensen S.L."/>
            <person name="Zaremba-Niedzwiedzka K."/>
            <person name="Martijn J."/>
            <person name="Lind A.E."/>
            <person name="van Eijk R."/>
            <person name="Schleper C."/>
            <person name="Guy L."/>
            <person name="Ettema T.J."/>
        </authorList>
    </citation>
    <scope>NUCLEOTIDE SEQUENCE</scope>
</reference>
<evidence type="ECO:0000313" key="1">
    <source>
        <dbReference type="EMBL" id="KKM97697.1"/>
    </source>
</evidence>
<proteinExistence type="predicted"/>
<dbReference type="AlphaFoldDB" id="A0A0F9PWY0"/>
<organism evidence="1">
    <name type="scientific">marine sediment metagenome</name>
    <dbReference type="NCBI Taxonomy" id="412755"/>
    <lineage>
        <taxon>unclassified sequences</taxon>
        <taxon>metagenomes</taxon>
        <taxon>ecological metagenomes</taxon>
    </lineage>
</organism>
<accession>A0A0F9PWY0</accession>
<gene>
    <name evidence="1" type="ORF">LCGC14_1165390</name>
</gene>
<sequence length="157" mass="17443">MTVSNNLVESLKEINEKVDKCIYLVNIDGVVVGSSWKSDLDKYLCSEECPISPHDDITDVTLIHGWILDPLALPVEIPTSTLRDNRLWLLMNDIGNSVDMEPCKDIQEVTAAIEKALASNEGISIDDFTVIMGEEMELALAIEKTGETISQKDVYED</sequence>